<dbReference type="RefSeq" id="WP_132229646.1">
    <property type="nucleotide sequence ID" value="NZ_NRRH01000016.1"/>
</dbReference>
<feature type="binding site" evidence="9">
    <location>
        <position position="348"/>
    </location>
    <ligand>
        <name>3-phosphoshikimate</name>
        <dbReference type="ChEBI" id="CHEBI:145989"/>
    </ligand>
</feature>
<protein>
    <recommendedName>
        <fullName evidence="9">3-phosphoshikimate 1-carboxyvinyltransferase</fullName>
        <ecNumber evidence="9">2.5.1.19</ecNumber>
    </recommendedName>
    <alternativeName>
        <fullName evidence="9">5-enolpyruvylshikimate-3-phosphate synthase</fullName>
        <shortName evidence="9">EPSP synthase</shortName>
        <shortName evidence="9">EPSPS</shortName>
    </alternativeName>
</protein>
<feature type="active site" description="Proton acceptor" evidence="9">
    <location>
        <position position="321"/>
    </location>
</feature>
<evidence type="ECO:0000256" key="8">
    <source>
        <dbReference type="ARBA" id="ARBA00044633"/>
    </source>
</evidence>
<evidence type="ECO:0000313" key="11">
    <source>
        <dbReference type="EMBL" id="TCW36015.1"/>
    </source>
</evidence>
<dbReference type="InterPro" id="IPR001986">
    <property type="entry name" value="Enolpyruvate_Tfrase_dom"/>
</dbReference>
<feature type="binding site" evidence="9">
    <location>
        <position position="100"/>
    </location>
    <ligand>
        <name>phosphoenolpyruvate</name>
        <dbReference type="ChEBI" id="CHEBI:58702"/>
    </ligand>
</feature>
<dbReference type="Gene3D" id="3.65.10.10">
    <property type="entry name" value="Enolpyruvate transferase domain"/>
    <property type="match status" value="2"/>
</dbReference>
<evidence type="ECO:0000256" key="4">
    <source>
        <dbReference type="ARBA" id="ARBA00022490"/>
    </source>
</evidence>
<comment type="subunit">
    <text evidence="9">Monomer.</text>
</comment>
<dbReference type="PANTHER" id="PTHR21090:SF5">
    <property type="entry name" value="PENTAFUNCTIONAL AROM POLYPEPTIDE"/>
    <property type="match status" value="1"/>
</dbReference>
<comment type="pathway">
    <text evidence="2 9">Metabolic intermediate biosynthesis; chorismate biosynthesis; chorismate from D-erythrose 4-phosphate and phosphoenolpyruvate: step 6/7.</text>
</comment>
<evidence type="ECO:0000256" key="6">
    <source>
        <dbReference type="ARBA" id="ARBA00022679"/>
    </source>
</evidence>
<evidence type="ECO:0000256" key="9">
    <source>
        <dbReference type="HAMAP-Rule" id="MF_00210"/>
    </source>
</evidence>
<feature type="binding site" evidence="9">
    <location>
        <position position="28"/>
    </location>
    <ligand>
        <name>3-phosphoshikimate</name>
        <dbReference type="ChEBI" id="CHEBI:145989"/>
    </ligand>
</feature>
<dbReference type="InterPro" id="IPR013792">
    <property type="entry name" value="RNA3'P_cycl/enolpyr_Trfase_a/b"/>
</dbReference>
<evidence type="ECO:0000256" key="5">
    <source>
        <dbReference type="ARBA" id="ARBA00022605"/>
    </source>
</evidence>
<feature type="binding site" evidence="9">
    <location>
        <position position="128"/>
    </location>
    <ligand>
        <name>phosphoenolpyruvate</name>
        <dbReference type="ChEBI" id="CHEBI:58702"/>
    </ligand>
</feature>
<organism evidence="11 12">
    <name type="scientific">Marichromatium gracile</name>
    <name type="common">Chromatium gracile</name>
    <dbReference type="NCBI Taxonomy" id="1048"/>
    <lineage>
        <taxon>Bacteria</taxon>
        <taxon>Pseudomonadati</taxon>
        <taxon>Pseudomonadota</taxon>
        <taxon>Gammaproteobacteria</taxon>
        <taxon>Chromatiales</taxon>
        <taxon>Chromatiaceae</taxon>
        <taxon>Marichromatium</taxon>
    </lineage>
</organism>
<comment type="function">
    <text evidence="1 9">Catalyzes the transfer of the enolpyruvyl moiety of phosphoenolpyruvate (PEP) to the 5-hydroxyl of shikimate-3-phosphate (S3P) to produce enolpyruvyl shikimate-3-phosphate and inorganic phosphate.</text>
</comment>
<feature type="domain" description="Enolpyruvate transferase" evidence="10">
    <location>
        <begin position="13"/>
        <end position="429"/>
    </location>
</feature>
<feature type="binding site" evidence="9">
    <location>
        <position position="397"/>
    </location>
    <ligand>
        <name>phosphoenolpyruvate</name>
        <dbReference type="ChEBI" id="CHEBI:58702"/>
    </ligand>
</feature>
<dbReference type="AlphaFoldDB" id="A0A4R4AAX5"/>
<comment type="catalytic activity">
    <reaction evidence="8">
        <text>3-phosphoshikimate + phosphoenolpyruvate = 5-O-(1-carboxyvinyl)-3-phosphoshikimate + phosphate</text>
        <dbReference type="Rhea" id="RHEA:21256"/>
        <dbReference type="ChEBI" id="CHEBI:43474"/>
        <dbReference type="ChEBI" id="CHEBI:57701"/>
        <dbReference type="ChEBI" id="CHEBI:58702"/>
        <dbReference type="ChEBI" id="CHEBI:145989"/>
        <dbReference type="EC" id="2.5.1.19"/>
    </reaction>
    <physiologicalReaction direction="left-to-right" evidence="8">
        <dbReference type="Rhea" id="RHEA:21257"/>
    </physiologicalReaction>
</comment>
<keyword evidence="7 9" id="KW-0057">Aromatic amino acid biosynthesis</keyword>
<feature type="binding site" evidence="9">
    <location>
        <position position="352"/>
    </location>
    <ligand>
        <name>phosphoenolpyruvate</name>
        <dbReference type="ChEBI" id="CHEBI:58702"/>
    </ligand>
</feature>
<dbReference type="PANTHER" id="PTHR21090">
    <property type="entry name" value="AROM/DEHYDROQUINATE SYNTHASE"/>
    <property type="match status" value="1"/>
</dbReference>
<dbReference type="EC" id="2.5.1.19" evidence="9"/>
<evidence type="ECO:0000259" key="10">
    <source>
        <dbReference type="Pfam" id="PF00275"/>
    </source>
</evidence>
<proteinExistence type="inferred from homology"/>
<dbReference type="PROSITE" id="PS00885">
    <property type="entry name" value="EPSP_SYNTHASE_2"/>
    <property type="match status" value="1"/>
</dbReference>
<dbReference type="GO" id="GO:0008652">
    <property type="term" value="P:amino acid biosynthetic process"/>
    <property type="evidence" value="ECO:0007669"/>
    <property type="project" value="UniProtKB-KW"/>
</dbReference>
<evidence type="ECO:0000256" key="2">
    <source>
        <dbReference type="ARBA" id="ARBA00004811"/>
    </source>
</evidence>
<sequence>MAELEDIRYLVGPGGALTGRLRVPGDKSISHRSIMLAALAEGETRISGFLEGADALATLAAFRRMGVEIEGPEAGRVRVRGVGLHGLEAAGAVLDMGNSGTSMRLLAGLLAGQRFATTLVGDASLTRRPMRRVTEPLARMGARIETSETGTAPLRITPVETLAGIDYALPVASAQIKSSLLLAGLFAEGETCVTEPAPTRDHTERMLSAFGYRLRRDGARVCLSGGGRLRGCELVVPADISSAAFFLVGASIAPGSDLLLEGVGINPTRIGVINILRAMGGDIELRDERMAGGEPVADIRVRHAPLHGIEIPRDQVPLAIDEFPALFIAAACAEGETRLGGAEELRVKESDRIQVMADGLATLGIEAEPLPDGIRIRGGALGSNLGRAPIQAHGDHRIAMSFAIAALRAAGPVEIHDCANVETSFPGFPRLAASAGLQIEEQQRA</sequence>
<evidence type="ECO:0000313" key="12">
    <source>
        <dbReference type="Proteomes" id="UP000295247"/>
    </source>
</evidence>
<keyword evidence="4 9" id="KW-0963">Cytoplasm</keyword>
<evidence type="ECO:0000256" key="3">
    <source>
        <dbReference type="ARBA" id="ARBA00009948"/>
    </source>
</evidence>
<comment type="caution">
    <text evidence="11">The sequence shown here is derived from an EMBL/GenBank/DDBJ whole genome shotgun (WGS) entry which is preliminary data.</text>
</comment>
<name>A0A4R4AAX5_MARGR</name>
<dbReference type="HAMAP" id="MF_00210">
    <property type="entry name" value="EPSP_synth"/>
    <property type="match status" value="1"/>
</dbReference>
<feature type="binding site" evidence="9">
    <location>
        <position position="173"/>
    </location>
    <ligand>
        <name>3-phosphoshikimate</name>
        <dbReference type="ChEBI" id="CHEBI:145989"/>
    </ligand>
</feature>
<dbReference type="CDD" id="cd01556">
    <property type="entry name" value="EPSP_synthase"/>
    <property type="match status" value="1"/>
</dbReference>
<dbReference type="PIRSF" id="PIRSF000505">
    <property type="entry name" value="EPSPS"/>
    <property type="match status" value="1"/>
</dbReference>
<comment type="subcellular location">
    <subcellularLocation>
        <location evidence="9">Cytoplasm</location>
    </subcellularLocation>
</comment>
<keyword evidence="6 9" id="KW-0808">Transferase</keyword>
<dbReference type="GO" id="GO:0003866">
    <property type="term" value="F:3-phosphoshikimate 1-carboxyvinyltransferase activity"/>
    <property type="evidence" value="ECO:0007669"/>
    <property type="project" value="UniProtKB-UniRule"/>
</dbReference>
<dbReference type="InterPro" id="IPR036968">
    <property type="entry name" value="Enolpyruvate_Tfrase_sf"/>
</dbReference>
<feature type="binding site" evidence="9">
    <location>
        <position position="175"/>
    </location>
    <ligand>
        <name>3-phosphoshikimate</name>
        <dbReference type="ChEBI" id="CHEBI:145989"/>
    </ligand>
</feature>
<feature type="binding site" evidence="9">
    <location>
        <position position="321"/>
    </location>
    <ligand>
        <name>3-phosphoshikimate</name>
        <dbReference type="ChEBI" id="CHEBI:145989"/>
    </ligand>
</feature>
<dbReference type="PROSITE" id="PS00104">
    <property type="entry name" value="EPSP_SYNTHASE_1"/>
    <property type="match status" value="1"/>
</dbReference>
<gene>
    <name evidence="9" type="primary">aroA</name>
    <name evidence="11" type="ORF">EDC29_105190</name>
</gene>
<keyword evidence="5 9" id="KW-0028">Amino-acid biosynthesis</keyword>
<dbReference type="NCBIfam" id="TIGR01356">
    <property type="entry name" value="aroA"/>
    <property type="match status" value="1"/>
</dbReference>
<dbReference type="FunFam" id="3.65.10.10:FF:000005">
    <property type="entry name" value="3-phosphoshikimate 1-carboxyvinyltransferase"/>
    <property type="match status" value="1"/>
</dbReference>
<dbReference type="Proteomes" id="UP000295247">
    <property type="component" value="Unassembled WGS sequence"/>
</dbReference>
<comment type="similarity">
    <text evidence="3 9">Belongs to the EPSP synthase family.</text>
</comment>
<feature type="binding site" evidence="9">
    <location>
        <position position="27"/>
    </location>
    <ligand>
        <name>phosphoenolpyruvate</name>
        <dbReference type="ChEBI" id="CHEBI:58702"/>
    </ligand>
</feature>
<reference evidence="11 12" key="1">
    <citation type="submission" date="2019-03" db="EMBL/GenBank/DDBJ databases">
        <title>Genomic Encyclopedia of Type Strains, Phase IV (KMG-IV): sequencing the most valuable type-strain genomes for metagenomic binning, comparative biology and taxonomic classification.</title>
        <authorList>
            <person name="Goeker M."/>
        </authorList>
    </citation>
    <scope>NUCLEOTIDE SEQUENCE [LARGE SCALE GENOMIC DNA]</scope>
    <source>
        <strain evidence="11 12">DSM 203</strain>
    </source>
</reference>
<feature type="binding site" evidence="9">
    <location>
        <position position="175"/>
    </location>
    <ligand>
        <name>phosphoenolpyruvate</name>
        <dbReference type="ChEBI" id="CHEBI:58702"/>
    </ligand>
</feature>
<dbReference type="SUPFAM" id="SSF55205">
    <property type="entry name" value="EPT/RTPC-like"/>
    <property type="match status" value="1"/>
</dbReference>
<accession>A0A4R4AAX5</accession>
<dbReference type="GO" id="GO:0009073">
    <property type="term" value="P:aromatic amino acid family biosynthetic process"/>
    <property type="evidence" value="ECO:0007669"/>
    <property type="project" value="UniProtKB-KW"/>
</dbReference>
<evidence type="ECO:0000256" key="7">
    <source>
        <dbReference type="ARBA" id="ARBA00023141"/>
    </source>
</evidence>
<dbReference type="FunFam" id="3.65.10.10:FF:000006">
    <property type="entry name" value="3-phosphoshikimate 1-carboxyvinyltransferase"/>
    <property type="match status" value="1"/>
</dbReference>
<dbReference type="EMBL" id="SMDC01000005">
    <property type="protein sequence ID" value="TCW36015.1"/>
    <property type="molecule type" value="Genomic_DNA"/>
</dbReference>
<dbReference type="InterPro" id="IPR023193">
    <property type="entry name" value="EPSP_synthase_CS"/>
</dbReference>
<comment type="caution">
    <text evidence="9">Lacks conserved residue(s) required for the propagation of feature annotation.</text>
</comment>
<feature type="binding site" evidence="9">
    <location>
        <position position="27"/>
    </location>
    <ligand>
        <name>3-phosphoshikimate</name>
        <dbReference type="ChEBI" id="CHEBI:145989"/>
    </ligand>
</feature>
<dbReference type="Pfam" id="PF00275">
    <property type="entry name" value="EPSP_synthase"/>
    <property type="match status" value="1"/>
</dbReference>
<dbReference type="GO" id="GO:0009423">
    <property type="term" value="P:chorismate biosynthetic process"/>
    <property type="evidence" value="ECO:0007669"/>
    <property type="project" value="UniProtKB-UniRule"/>
</dbReference>
<dbReference type="InterPro" id="IPR006264">
    <property type="entry name" value="EPSP_synthase"/>
</dbReference>
<feature type="binding site" evidence="9">
    <location>
        <position position="32"/>
    </location>
    <ligand>
        <name>3-phosphoshikimate</name>
        <dbReference type="ChEBI" id="CHEBI:145989"/>
    </ligand>
</feature>
<dbReference type="UniPathway" id="UPA00053">
    <property type="reaction ID" value="UER00089"/>
</dbReference>
<evidence type="ECO:0000256" key="1">
    <source>
        <dbReference type="ARBA" id="ARBA00002174"/>
    </source>
</evidence>
<dbReference type="GO" id="GO:0005737">
    <property type="term" value="C:cytoplasm"/>
    <property type="evidence" value="ECO:0007669"/>
    <property type="project" value="UniProtKB-SubCell"/>
</dbReference>